<dbReference type="EMBL" id="JGVR01000005">
    <property type="protein sequence ID" value="KEZ20093.1"/>
    <property type="molecule type" value="Genomic_DNA"/>
</dbReference>
<name>A0A084EQ51_SPHYA</name>
<evidence type="ECO:0000256" key="3">
    <source>
        <dbReference type="ARBA" id="ARBA00022801"/>
    </source>
</evidence>
<dbReference type="Pfam" id="PF04586">
    <property type="entry name" value="Peptidase_S78"/>
    <property type="match status" value="1"/>
</dbReference>
<dbReference type="GO" id="GO:0006508">
    <property type="term" value="P:proteolysis"/>
    <property type="evidence" value="ECO:0007669"/>
    <property type="project" value="UniProtKB-KW"/>
</dbReference>
<comment type="caution">
    <text evidence="6">The sequence shown here is derived from an EMBL/GenBank/DDBJ whole genome shotgun (WGS) entry which is preliminary data.</text>
</comment>
<accession>A0A084EQ51</accession>
<sequence>MTETLTRFAPPAPSQERRAATLRPQSYSAADNSIEVVWTTGAAVMRFDWWDGEYYSEELSTDPSAVRLDRLNAGAPFLDSHLTDQLGAVIGSVVPGSARMQDGLGLCRIRLVDTADAEITVAKIKAGHIRHVSVGYAVYAYDRSERVGEHPVMRAVDWEPQEISAVTVPADAGAHIRMETTMPAENQSLRARPVSMQRIVDACERASLSPEAENQILRQHAGRPMTEEQLTDAITAAYVESRSTPQIRGSQTRDLMQLGDADRLRERMAGAISARLRNASPAEESAEFMGTSMIDMVRGLMLARGERVQFLSPTALYERAAAMTTSDFPLLLNAPMGAYLNEMFRQAAPVLQALARPRKARDFKPLTSLQIENASTLDYIPENGEYSYAAFAENGQAYSVKTFGKIFSLSRPAIINDNLGAFAQATIAFIRSAAGKRAEFLAAIVSGNAEIPSLNGALLPIFHPSHGNISSTGLPITVDSLSAGRMAMRNQKDINGTPLDVVPKYLVVGPEKETEAETALTALNAATVGDVNPFAGKLTLMVDARLQGKRWWLFADPAAFPVLEYATLEGNEDVFVDTRQRWNPDGVETKVRIDFGAAAVDYRGAYLNPGD</sequence>
<dbReference type="RefSeq" id="WP_080727184.1">
    <property type="nucleotide sequence ID" value="NZ_JGVR01000005.1"/>
</dbReference>
<dbReference type="AlphaFoldDB" id="A0A084EQ51"/>
<gene>
    <name evidence="6" type="ORF">CP98_01298</name>
</gene>
<keyword evidence="3" id="KW-0378">Hydrolase</keyword>
<feature type="domain" description="Prohead serine protease" evidence="5">
    <location>
        <begin position="88"/>
        <end position="180"/>
    </location>
</feature>
<evidence type="ECO:0000256" key="1">
    <source>
        <dbReference type="ARBA" id="ARBA00022612"/>
    </source>
</evidence>
<dbReference type="InterPro" id="IPR054613">
    <property type="entry name" value="Peptidase_S78_dom"/>
</dbReference>
<dbReference type="GO" id="GO:0008233">
    <property type="term" value="F:peptidase activity"/>
    <property type="evidence" value="ECO:0007669"/>
    <property type="project" value="UniProtKB-KW"/>
</dbReference>
<dbReference type="Pfam" id="PF25209">
    <property type="entry name" value="Phage_capsid_4"/>
    <property type="match status" value="1"/>
</dbReference>
<evidence type="ECO:0000313" key="7">
    <source>
        <dbReference type="Proteomes" id="UP000028534"/>
    </source>
</evidence>
<dbReference type="eggNOG" id="COG5525">
    <property type="taxonomic scope" value="Bacteria"/>
</dbReference>
<proteinExistence type="predicted"/>
<keyword evidence="1" id="KW-1188">Viral release from host cell</keyword>
<evidence type="ECO:0000313" key="6">
    <source>
        <dbReference type="EMBL" id="KEZ20093.1"/>
    </source>
</evidence>
<reference evidence="6 7" key="1">
    <citation type="submission" date="2014-03" db="EMBL/GenBank/DDBJ databases">
        <title>Genome sequence of Sphingobium yanoikuyae B1.</title>
        <authorList>
            <person name="Gan H.M."/>
            <person name="Gan H.Y."/>
            <person name="Savka M.A."/>
        </authorList>
    </citation>
    <scope>NUCLEOTIDE SEQUENCE [LARGE SCALE GENOMIC DNA]</scope>
    <source>
        <strain evidence="6 7">B1</strain>
    </source>
</reference>
<protein>
    <submittedName>
        <fullName evidence="6">Prophage Clp protease-like protein</fullName>
    </submittedName>
</protein>
<dbReference type="Proteomes" id="UP000028534">
    <property type="component" value="Unassembled WGS sequence"/>
</dbReference>
<organism evidence="6 7">
    <name type="scientific">Sphingobium yanoikuyae</name>
    <name type="common">Sphingomonas yanoikuyae</name>
    <dbReference type="NCBI Taxonomy" id="13690"/>
    <lineage>
        <taxon>Bacteria</taxon>
        <taxon>Pseudomonadati</taxon>
        <taxon>Pseudomonadota</taxon>
        <taxon>Alphaproteobacteria</taxon>
        <taxon>Sphingomonadales</taxon>
        <taxon>Sphingomonadaceae</taxon>
        <taxon>Sphingobium</taxon>
    </lineage>
</organism>
<evidence type="ECO:0000256" key="2">
    <source>
        <dbReference type="ARBA" id="ARBA00022670"/>
    </source>
</evidence>
<evidence type="ECO:0000259" key="5">
    <source>
        <dbReference type="Pfam" id="PF04586"/>
    </source>
</evidence>
<feature type="region of interest" description="Disordered" evidence="4">
    <location>
        <begin position="1"/>
        <end position="24"/>
    </location>
</feature>
<keyword evidence="2 6" id="KW-0645">Protease</keyword>
<evidence type="ECO:0000256" key="4">
    <source>
        <dbReference type="SAM" id="MobiDB-lite"/>
    </source>
</evidence>
<dbReference type="NCBIfam" id="NF045541">
    <property type="entry name" value="scaf_prot_MCP2"/>
    <property type="match status" value="1"/>
</dbReference>
<dbReference type="PATRIC" id="fig|13690.10.peg.1340"/>